<gene>
    <name evidence="7" type="ORF">VPNG_09768</name>
</gene>
<feature type="transmembrane region" description="Helical" evidence="6">
    <location>
        <begin position="317"/>
        <end position="339"/>
    </location>
</feature>
<feature type="transmembrane region" description="Helical" evidence="6">
    <location>
        <begin position="437"/>
        <end position="461"/>
    </location>
</feature>
<dbReference type="NCBIfam" id="TIGR01197">
    <property type="entry name" value="nramp"/>
    <property type="match status" value="1"/>
</dbReference>
<dbReference type="Pfam" id="PF01566">
    <property type="entry name" value="Nramp"/>
    <property type="match status" value="1"/>
</dbReference>
<reference evidence="7 8" key="1">
    <citation type="submission" date="2015-09" db="EMBL/GenBank/DDBJ databases">
        <title>Host preference determinants of Valsa canker pathogens revealed by comparative genomics.</title>
        <authorList>
            <person name="Yin Z."/>
            <person name="Huang L."/>
        </authorList>
    </citation>
    <scope>NUCLEOTIDE SEQUENCE [LARGE SCALE GENOMIC DNA]</scope>
    <source>
        <strain evidence="7 8">SXYLt</strain>
    </source>
</reference>
<evidence type="ECO:0000313" key="8">
    <source>
        <dbReference type="Proteomes" id="UP000285146"/>
    </source>
</evidence>
<feature type="region of interest" description="Disordered" evidence="5">
    <location>
        <begin position="1"/>
        <end position="162"/>
    </location>
</feature>
<dbReference type="GO" id="GO:0005886">
    <property type="term" value="C:plasma membrane"/>
    <property type="evidence" value="ECO:0007669"/>
    <property type="project" value="TreeGrafter"/>
</dbReference>
<feature type="transmembrane region" description="Helical" evidence="6">
    <location>
        <begin position="284"/>
        <end position="305"/>
    </location>
</feature>
<dbReference type="Proteomes" id="UP000285146">
    <property type="component" value="Unassembled WGS sequence"/>
</dbReference>
<feature type="transmembrane region" description="Helical" evidence="6">
    <location>
        <begin position="363"/>
        <end position="381"/>
    </location>
</feature>
<evidence type="ECO:0000256" key="1">
    <source>
        <dbReference type="ARBA" id="ARBA00004141"/>
    </source>
</evidence>
<feature type="compositionally biased region" description="Polar residues" evidence="5">
    <location>
        <begin position="114"/>
        <end position="123"/>
    </location>
</feature>
<dbReference type="GO" id="GO:0015086">
    <property type="term" value="F:cadmium ion transmembrane transporter activity"/>
    <property type="evidence" value="ECO:0007669"/>
    <property type="project" value="TreeGrafter"/>
</dbReference>
<comment type="caution">
    <text evidence="7">The sequence shown here is derived from an EMBL/GenBank/DDBJ whole genome shotgun (WGS) entry which is preliminary data.</text>
</comment>
<feature type="transmembrane region" description="Helical" evidence="6">
    <location>
        <begin position="253"/>
        <end position="278"/>
    </location>
</feature>
<dbReference type="PANTHER" id="PTHR11706:SF101">
    <property type="entry name" value="MANGANESE TRANSPORTER SMF1"/>
    <property type="match status" value="1"/>
</dbReference>
<feature type="transmembrane region" description="Helical" evidence="6">
    <location>
        <begin position="528"/>
        <end position="546"/>
    </location>
</feature>
<proteinExistence type="predicted"/>
<dbReference type="GO" id="GO:0030026">
    <property type="term" value="P:intracellular manganese ion homeostasis"/>
    <property type="evidence" value="ECO:0007669"/>
    <property type="project" value="TreeGrafter"/>
</dbReference>
<protein>
    <submittedName>
        <fullName evidence="7">Uncharacterized protein</fullName>
    </submittedName>
</protein>
<comment type="subcellular location">
    <subcellularLocation>
        <location evidence="1">Membrane</location>
        <topology evidence="1">Multi-pass membrane protein</topology>
    </subcellularLocation>
</comment>
<feature type="transmembrane region" description="Helical" evidence="6">
    <location>
        <begin position="636"/>
        <end position="657"/>
    </location>
</feature>
<feature type="compositionally biased region" description="Low complexity" evidence="5">
    <location>
        <begin position="124"/>
        <end position="135"/>
    </location>
</feature>
<evidence type="ECO:0000256" key="3">
    <source>
        <dbReference type="ARBA" id="ARBA00022989"/>
    </source>
</evidence>
<dbReference type="GO" id="GO:0034755">
    <property type="term" value="P:iron ion transmembrane transport"/>
    <property type="evidence" value="ECO:0007669"/>
    <property type="project" value="TreeGrafter"/>
</dbReference>
<dbReference type="NCBIfam" id="NF037982">
    <property type="entry name" value="Nramp_1"/>
    <property type="match status" value="1"/>
</dbReference>
<keyword evidence="3 6" id="KW-1133">Transmembrane helix</keyword>
<dbReference type="STRING" id="1230097.A0A423VLJ5"/>
<feature type="transmembrane region" description="Helical" evidence="6">
    <location>
        <begin position="211"/>
        <end position="232"/>
    </location>
</feature>
<organism evidence="7 8">
    <name type="scientific">Cytospora leucostoma</name>
    <dbReference type="NCBI Taxonomy" id="1230097"/>
    <lineage>
        <taxon>Eukaryota</taxon>
        <taxon>Fungi</taxon>
        <taxon>Dikarya</taxon>
        <taxon>Ascomycota</taxon>
        <taxon>Pezizomycotina</taxon>
        <taxon>Sordariomycetes</taxon>
        <taxon>Sordariomycetidae</taxon>
        <taxon>Diaporthales</taxon>
        <taxon>Cytosporaceae</taxon>
        <taxon>Cytospora</taxon>
    </lineage>
</organism>
<evidence type="ECO:0000256" key="2">
    <source>
        <dbReference type="ARBA" id="ARBA00022692"/>
    </source>
</evidence>
<evidence type="ECO:0000313" key="7">
    <source>
        <dbReference type="EMBL" id="ROV91894.1"/>
    </source>
</evidence>
<dbReference type="FunCoup" id="A0A423VLJ5">
    <property type="interactions" value="220"/>
</dbReference>
<dbReference type="OrthoDB" id="409173at2759"/>
<evidence type="ECO:0000256" key="5">
    <source>
        <dbReference type="SAM" id="MobiDB-lite"/>
    </source>
</evidence>
<keyword evidence="4 6" id="KW-0472">Membrane</keyword>
<feature type="compositionally biased region" description="Polar residues" evidence="5">
    <location>
        <begin position="1"/>
        <end position="14"/>
    </location>
</feature>
<keyword evidence="8" id="KW-1185">Reference proteome</keyword>
<dbReference type="EMBL" id="LKEB01000088">
    <property type="protein sequence ID" value="ROV91894.1"/>
    <property type="molecule type" value="Genomic_DNA"/>
</dbReference>
<accession>A0A423VLJ5</accession>
<evidence type="ECO:0000256" key="4">
    <source>
        <dbReference type="ARBA" id="ARBA00023136"/>
    </source>
</evidence>
<evidence type="ECO:0000256" key="6">
    <source>
        <dbReference type="SAM" id="Phobius"/>
    </source>
</evidence>
<dbReference type="InterPro" id="IPR001046">
    <property type="entry name" value="NRAMP_fam"/>
</dbReference>
<dbReference type="AlphaFoldDB" id="A0A423VLJ5"/>
<dbReference type="InParanoid" id="A0A423VLJ5"/>
<dbReference type="GO" id="GO:0005384">
    <property type="term" value="F:manganese ion transmembrane transporter activity"/>
    <property type="evidence" value="ECO:0007669"/>
    <property type="project" value="TreeGrafter"/>
</dbReference>
<feature type="compositionally biased region" description="Low complexity" evidence="5">
    <location>
        <begin position="144"/>
        <end position="156"/>
    </location>
</feature>
<dbReference type="PANTHER" id="PTHR11706">
    <property type="entry name" value="SOLUTE CARRIER PROTEIN FAMILY 11 MEMBER"/>
    <property type="match status" value="1"/>
</dbReference>
<feature type="transmembrane region" description="Helical" evidence="6">
    <location>
        <begin position="486"/>
        <end position="508"/>
    </location>
</feature>
<sequence length="663" mass="70769">MEDHSASANTQGASSPVPVPASVYQVGDPLRHRLPQSSTQVHDRGQGHGQGDTQPSPRESRRESDQQQSSQEPRPAGDETTNDHVVSPDRALAATGSDGSNDIYVNKSGRKSGSRQSEVQLGPSSSRALQRSLSQVTVREKAASPETSAATPSDSPENGPGRRSIGAQIRHAIITFGKFVGPGFMIAVAYIDPGNYSTDIAAGASYRFRLLFIVLLSNLFAILLQSLCIKLGTVTGLNLAEACRAFLPRWLNYFLYVLAEVAIIATDLAEVIGTAIAINLLIPQIPLVAGCAISIVDVLIILLFYNPNGSMRGLRAFESFVVLLVLAVVVCFCIQMSFIRDTTVGEVFHGYVPSSAIVQSQGLYQSCGILGATVMPHSLYLGSGIVQPRLKEYDIKKGLMPVDESSDTSTNEGTEKSVYIPSLAAIQHCMKYSIGELAVSLFTFALFINSAILIIAGASLYGSEEAQQSDIFAIHDLLAKTLGKGAGILFALALLLSGVSAGIVCTIAGQMVSEGAINWHMRPWLRRLMTRTISIVPSIIVAGAVGRDGLDTALNASQVALSVVLPFISAPLIYFTCMNKYMKVRPGRARFMDYEDKGGRDSQEETRGASSGVTTVVNSIGGSSVDNVKMRNSLPVIIISVLVWLLMAAMNVANLVLLGKGET</sequence>
<feature type="transmembrane region" description="Helical" evidence="6">
    <location>
        <begin position="558"/>
        <end position="577"/>
    </location>
</feature>
<dbReference type="PRINTS" id="PR00447">
    <property type="entry name" value="NATRESASSCMP"/>
</dbReference>
<keyword evidence="2 6" id="KW-0812">Transmembrane</keyword>
<feature type="transmembrane region" description="Helical" evidence="6">
    <location>
        <begin position="172"/>
        <end position="191"/>
    </location>
</feature>
<name>A0A423VLJ5_9PEZI</name>